<evidence type="ECO:0000313" key="3">
    <source>
        <dbReference type="EMBL" id="MBP1904854.1"/>
    </source>
</evidence>
<evidence type="ECO:0000259" key="1">
    <source>
        <dbReference type="Pfam" id="PF07971"/>
    </source>
</evidence>
<keyword evidence="4" id="KW-1185">Reference proteome</keyword>
<dbReference type="InterPro" id="IPR041371">
    <property type="entry name" value="GH92_N"/>
</dbReference>
<dbReference type="Pfam" id="PF07971">
    <property type="entry name" value="Glyco_hydro_92"/>
    <property type="match status" value="1"/>
</dbReference>
<dbReference type="RefSeq" id="WP_210088523.1">
    <property type="nucleotide sequence ID" value="NZ_JAGGKG010000005.1"/>
</dbReference>
<dbReference type="InterPro" id="IPR008928">
    <property type="entry name" value="6-hairpin_glycosidase_sf"/>
</dbReference>
<dbReference type="NCBIfam" id="TIGR01180">
    <property type="entry name" value="aman2_put"/>
    <property type="match status" value="1"/>
</dbReference>
<organism evidence="3 4">
    <name type="scientific">Paenibacillus turicensis</name>
    <dbReference type="NCBI Taxonomy" id="160487"/>
    <lineage>
        <taxon>Bacteria</taxon>
        <taxon>Bacillati</taxon>
        <taxon>Bacillota</taxon>
        <taxon>Bacilli</taxon>
        <taxon>Bacillales</taxon>
        <taxon>Paenibacillaceae</taxon>
        <taxon>Paenibacillus</taxon>
    </lineage>
</organism>
<evidence type="ECO:0000259" key="2">
    <source>
        <dbReference type="Pfam" id="PF17678"/>
    </source>
</evidence>
<dbReference type="Pfam" id="PF17678">
    <property type="entry name" value="Glyco_hydro_92N"/>
    <property type="match status" value="1"/>
</dbReference>
<dbReference type="Gene3D" id="3.30.2080.10">
    <property type="entry name" value="GH92 mannosidase domain"/>
    <property type="match status" value="1"/>
</dbReference>
<dbReference type="PANTHER" id="PTHR12143:SF43">
    <property type="entry name" value="PUTATIVE-RELATED"/>
    <property type="match status" value="1"/>
</dbReference>
<comment type="caution">
    <text evidence="3">The sequence shown here is derived from an EMBL/GenBank/DDBJ whole genome shotgun (WGS) entry which is preliminary data.</text>
</comment>
<sequence length="742" mass="84842">MLDYIDTRQGTNSKYTFSNGNTLPVTAVPFGMNHFVVQSSDEGSWFFNPYDRVFQGVRLSHQPSPWMGDFSHFVMTPIADDKIKGSLFSCQSSYRPEEAIFKPHYVKVKQQRYNIVTELVPSTYGAALQIKYNSRQQAGFVLNIKNRSEFHIDATGRRVTGYVSNFSGCHDDQFKMYVVMQFSKEIDLDSSGYYDVDGLLCNEQDISGLDQHVVIRFKDCEQDLLEVKLATSFISLEQAELNYSREANVTFDTFKDQAANNWNHYLNKIKVTHSNEQYIRTFYNCLYRMFLFPQKFYELDDQMQPIHYNTTAKAVKKGVLYTNNGFWDTYKTVYPLYSIIAPKEYEKMLEGYLNSYLETGFLPKWLSPDERGIMPGTLIDAVIADAASKGIGMKLMPQLLTAMLTGATTQSEQDCYGRRGTLDYIKYGYVPNHYHESVNHTLDYAYSDYCISVVAEVLGNEQVTEHYRKSALNYRNIFDPNTGFMRAKDSQGKFRSDFNHFTWGEDYAEGSAWQNSFAVFHDFGGLVQAYGSQEQFFQKITDLCNTPPHYDVLGYGFEIHEMSEMAAVDFGQVAISNQPSFHIPYLFNYVGQPASTQIVVKQIMTHLFHNGFSGYPGDEDNGSMSGWYVFSAMGFYPVCPGSKEYVLGIPLFDSITIELPNGKEMYISTDNNNPQSNFVSKLTLNGEQYNKLFITHDDIIEGKSLNFTLGLAPTYRSYKEEDLPFSISKKKKSTIEDNIVLS</sequence>
<dbReference type="Gene3D" id="1.20.1050.60">
    <property type="entry name" value="alpha-1,2-mannosidase"/>
    <property type="match status" value="1"/>
</dbReference>
<feature type="domain" description="Glycosyl hydrolase family 92" evidence="1">
    <location>
        <begin position="238"/>
        <end position="710"/>
    </location>
</feature>
<name>A0ABS4FQJ9_9BACL</name>
<dbReference type="InterPro" id="IPR050883">
    <property type="entry name" value="PNGase"/>
</dbReference>
<dbReference type="InterPro" id="IPR014718">
    <property type="entry name" value="GH-type_carb-bd"/>
</dbReference>
<dbReference type="Gene3D" id="1.20.1610.10">
    <property type="entry name" value="alpha-1,2-mannosidases domains"/>
    <property type="match status" value="1"/>
</dbReference>
<feature type="domain" description="Glycosyl hydrolase family 92 N-terminal" evidence="2">
    <location>
        <begin position="4"/>
        <end position="232"/>
    </location>
</feature>
<dbReference type="InterPro" id="IPR012939">
    <property type="entry name" value="Glyco_hydro_92"/>
</dbReference>
<proteinExistence type="predicted"/>
<dbReference type="InterPro" id="IPR005887">
    <property type="entry name" value="GH92_a_mannosidase_put"/>
</dbReference>
<evidence type="ECO:0000313" key="4">
    <source>
        <dbReference type="Proteomes" id="UP001519272"/>
    </source>
</evidence>
<reference evidence="3 4" key="1">
    <citation type="submission" date="2021-03" db="EMBL/GenBank/DDBJ databases">
        <title>Genomic Encyclopedia of Type Strains, Phase IV (KMG-IV): sequencing the most valuable type-strain genomes for metagenomic binning, comparative biology and taxonomic classification.</title>
        <authorList>
            <person name="Goeker M."/>
        </authorList>
    </citation>
    <scope>NUCLEOTIDE SEQUENCE [LARGE SCALE GENOMIC DNA]</scope>
    <source>
        <strain evidence="3 4">DSM 14349</strain>
    </source>
</reference>
<dbReference type="Proteomes" id="UP001519272">
    <property type="component" value="Unassembled WGS sequence"/>
</dbReference>
<gene>
    <name evidence="3" type="ORF">J2Z32_001478</name>
</gene>
<dbReference type="EMBL" id="JAGGKG010000005">
    <property type="protein sequence ID" value="MBP1904854.1"/>
    <property type="molecule type" value="Genomic_DNA"/>
</dbReference>
<dbReference type="Gene3D" id="2.70.98.10">
    <property type="match status" value="1"/>
</dbReference>
<dbReference type="SUPFAM" id="SSF48208">
    <property type="entry name" value="Six-hairpin glycosidases"/>
    <property type="match status" value="1"/>
</dbReference>
<protein>
    <submittedName>
        <fullName evidence="3">Alpha-1,2-mannosidase</fullName>
    </submittedName>
</protein>
<accession>A0ABS4FQJ9</accession>
<dbReference type="PANTHER" id="PTHR12143">
    <property type="entry name" value="PEPTIDE N-GLYCANASE PNGASE -RELATED"/>
    <property type="match status" value="1"/>
</dbReference>